<feature type="transmembrane region" description="Helical" evidence="1">
    <location>
        <begin position="105"/>
        <end position="123"/>
    </location>
</feature>
<comment type="caution">
    <text evidence="2">The sequence shown here is derived from an EMBL/GenBank/DDBJ whole genome shotgun (WGS) entry which is preliminary data.</text>
</comment>
<feature type="transmembrane region" description="Helical" evidence="1">
    <location>
        <begin position="130"/>
        <end position="154"/>
    </location>
</feature>
<evidence type="ECO:0008006" key="4">
    <source>
        <dbReference type="Google" id="ProtNLM"/>
    </source>
</evidence>
<feature type="transmembrane region" description="Helical" evidence="1">
    <location>
        <begin position="69"/>
        <end position="93"/>
    </location>
</feature>
<feature type="transmembrane region" description="Helical" evidence="1">
    <location>
        <begin position="174"/>
        <end position="196"/>
    </location>
</feature>
<dbReference type="EMBL" id="JBGMDY010000008">
    <property type="protein sequence ID" value="KAL2325442.1"/>
    <property type="molecule type" value="Genomic_DNA"/>
</dbReference>
<feature type="transmembrane region" description="Helical" evidence="1">
    <location>
        <begin position="203"/>
        <end position="229"/>
    </location>
</feature>
<accession>A0ABD1LPK1</accession>
<proteinExistence type="predicted"/>
<evidence type="ECO:0000313" key="3">
    <source>
        <dbReference type="Proteomes" id="UP001603857"/>
    </source>
</evidence>
<name>A0ABD1LPK1_9FABA</name>
<evidence type="ECO:0000313" key="2">
    <source>
        <dbReference type="EMBL" id="KAL2325442.1"/>
    </source>
</evidence>
<keyword evidence="1" id="KW-0472">Membrane</keyword>
<keyword evidence="3" id="KW-1185">Reference proteome</keyword>
<dbReference type="AlphaFoldDB" id="A0ABD1LPK1"/>
<evidence type="ECO:0000256" key="1">
    <source>
        <dbReference type="SAM" id="Phobius"/>
    </source>
</evidence>
<dbReference type="Proteomes" id="UP001603857">
    <property type="component" value="Unassembled WGS sequence"/>
</dbReference>
<keyword evidence="1" id="KW-0812">Transmembrane</keyword>
<gene>
    <name evidence="2" type="ORF">Fmac_024500</name>
</gene>
<organism evidence="2 3">
    <name type="scientific">Flemingia macrophylla</name>
    <dbReference type="NCBI Taxonomy" id="520843"/>
    <lineage>
        <taxon>Eukaryota</taxon>
        <taxon>Viridiplantae</taxon>
        <taxon>Streptophyta</taxon>
        <taxon>Embryophyta</taxon>
        <taxon>Tracheophyta</taxon>
        <taxon>Spermatophyta</taxon>
        <taxon>Magnoliopsida</taxon>
        <taxon>eudicotyledons</taxon>
        <taxon>Gunneridae</taxon>
        <taxon>Pentapetalae</taxon>
        <taxon>rosids</taxon>
        <taxon>fabids</taxon>
        <taxon>Fabales</taxon>
        <taxon>Fabaceae</taxon>
        <taxon>Papilionoideae</taxon>
        <taxon>50 kb inversion clade</taxon>
        <taxon>NPAAA clade</taxon>
        <taxon>indigoferoid/millettioid clade</taxon>
        <taxon>Phaseoleae</taxon>
        <taxon>Flemingia</taxon>
    </lineage>
</organism>
<protein>
    <recommendedName>
        <fullName evidence="4">NADH dehydrogenase subunit 6</fullName>
    </recommendedName>
</protein>
<feature type="transmembrane region" description="Helical" evidence="1">
    <location>
        <begin position="39"/>
        <end position="62"/>
    </location>
</feature>
<reference evidence="2 3" key="1">
    <citation type="submission" date="2024-08" db="EMBL/GenBank/DDBJ databases">
        <title>Insights into the chromosomal genome structure of Flemingia macrophylla.</title>
        <authorList>
            <person name="Ding Y."/>
            <person name="Zhao Y."/>
            <person name="Bi W."/>
            <person name="Wu M."/>
            <person name="Zhao G."/>
            <person name="Gong Y."/>
            <person name="Li W."/>
            <person name="Zhang P."/>
        </authorList>
    </citation>
    <scope>NUCLEOTIDE SEQUENCE [LARGE SCALE GENOMIC DNA]</scope>
    <source>
        <strain evidence="2">DYQJB</strain>
        <tissue evidence="2">Leaf</tissue>
    </source>
</reference>
<keyword evidence="1" id="KW-1133">Transmembrane helix</keyword>
<sequence>MMFSHMSCWICTSKRLALFFVVAITNTIAFIHGNTSGFAPFFVVVVVPITPIILGTIVIILLKRISITIGTIIAFMAFMVVVLSIAIMTIIIVLLNHRNFNGVELFFVGVVTVTISIIVIIMIEGTPNWLASFFVATVVTITISTIIFVMHGTSHRLVLTITIRNIIFVIPNGIFNWFATSITISSTIIITIIMVTSKWLGHIFVAIISTVIKGTCTSNWFVASVVAIAT</sequence>